<dbReference type="Pfam" id="PF01825">
    <property type="entry name" value="GPS"/>
    <property type="match status" value="1"/>
</dbReference>
<dbReference type="Proteomes" id="UP000001593">
    <property type="component" value="Unassembled WGS sequence"/>
</dbReference>
<evidence type="ECO:0000256" key="10">
    <source>
        <dbReference type="SAM" id="Phobius"/>
    </source>
</evidence>
<evidence type="ECO:0000313" key="12">
    <source>
        <dbReference type="EMBL" id="EDO32324.1"/>
    </source>
</evidence>
<feature type="transmembrane region" description="Helical" evidence="10">
    <location>
        <begin position="230"/>
        <end position="250"/>
    </location>
</feature>
<dbReference type="InterPro" id="IPR046338">
    <property type="entry name" value="GAIN_dom_sf"/>
</dbReference>
<dbReference type="Pfam" id="PF01477">
    <property type="entry name" value="PLAT"/>
    <property type="match status" value="1"/>
</dbReference>
<dbReference type="SMART" id="SM00308">
    <property type="entry name" value="LH2"/>
    <property type="match status" value="1"/>
</dbReference>
<dbReference type="EMBL" id="DS469833">
    <property type="protein sequence ID" value="EDO32324.1"/>
    <property type="molecule type" value="Genomic_DNA"/>
</dbReference>
<feature type="transmembrane region" description="Helical" evidence="10">
    <location>
        <begin position="811"/>
        <end position="832"/>
    </location>
</feature>
<feature type="transmembrane region" description="Helical" evidence="10">
    <location>
        <begin position="957"/>
        <end position="984"/>
    </location>
</feature>
<dbReference type="InterPro" id="IPR003915">
    <property type="entry name" value="PKD_2"/>
</dbReference>
<dbReference type="Pfam" id="PF08016">
    <property type="entry name" value="PKD_channel"/>
    <property type="match status" value="1"/>
</dbReference>
<comment type="caution">
    <text evidence="8">Lacks conserved residue(s) required for the propagation of feature annotation.</text>
</comment>
<evidence type="ECO:0000256" key="4">
    <source>
        <dbReference type="ARBA" id="ARBA00022729"/>
    </source>
</evidence>
<dbReference type="GO" id="GO:0005262">
    <property type="term" value="F:calcium channel activity"/>
    <property type="evidence" value="ECO:0000318"/>
    <property type="project" value="GO_Central"/>
</dbReference>
<dbReference type="PANTHER" id="PTHR10877:SF150">
    <property type="entry name" value="REJ DOMAIN-CONTAINING PROTEIN"/>
    <property type="match status" value="1"/>
</dbReference>
<feature type="transmembrane region" description="Helical" evidence="10">
    <location>
        <begin position="439"/>
        <end position="460"/>
    </location>
</feature>
<keyword evidence="7" id="KW-0325">Glycoprotein</keyword>
<feature type="transmembrane region" description="Helical" evidence="10">
    <location>
        <begin position="190"/>
        <end position="210"/>
    </location>
</feature>
<evidence type="ECO:0000256" key="8">
    <source>
        <dbReference type="PROSITE-ProRule" id="PRU00152"/>
    </source>
</evidence>
<dbReference type="InterPro" id="IPR013122">
    <property type="entry name" value="PKD1_2_channel"/>
</dbReference>
<evidence type="ECO:0000256" key="9">
    <source>
        <dbReference type="SAM" id="MobiDB-lite"/>
    </source>
</evidence>
<evidence type="ECO:0000256" key="5">
    <source>
        <dbReference type="ARBA" id="ARBA00022989"/>
    </source>
</evidence>
<dbReference type="InterPro" id="IPR036392">
    <property type="entry name" value="PLAT/LH2_dom_sf"/>
</dbReference>
<dbReference type="PhylomeDB" id="A7SVF4"/>
<evidence type="ECO:0000256" key="2">
    <source>
        <dbReference type="ARBA" id="ARBA00007200"/>
    </source>
</evidence>
<keyword evidence="6 10" id="KW-0472">Membrane</keyword>
<feature type="non-terminal residue" evidence="12">
    <location>
        <position position="1"/>
    </location>
</feature>
<dbReference type="HOGENOM" id="CLU_003147_0_0_1"/>
<dbReference type="InterPro" id="IPR051223">
    <property type="entry name" value="Polycystin"/>
</dbReference>
<keyword evidence="3 10" id="KW-0812">Transmembrane</keyword>
<dbReference type="PRINTS" id="PR01433">
    <property type="entry name" value="POLYCYSTIN2"/>
</dbReference>
<dbReference type="AlphaFoldDB" id="A7SVF4"/>
<feature type="region of interest" description="Disordered" evidence="9">
    <location>
        <begin position="512"/>
        <end position="537"/>
    </location>
</feature>
<name>A7SVF4_NEMVE</name>
<dbReference type="GO" id="GO:0050982">
    <property type="term" value="P:detection of mechanical stimulus"/>
    <property type="evidence" value="ECO:0000318"/>
    <property type="project" value="GO_Central"/>
</dbReference>
<keyword evidence="13" id="KW-1185">Reference proteome</keyword>
<sequence length="989" mass="111520">IKSNVISLSLTDMGNVAINVSELTTPINLFIPRSAPSSENREKSQFVSKKNGSIIYHSVNIDAPSLSIRIYAGPQATFQVFLKKDRRPSLDKRNLIKNLPDYSSCSSIPPETSDFSDCKEDPYMIFLDEKLINETGLYYIALRFVFAHAPSSPRDAKYSIQVFQSPCKYWDKEREMWSTMGCKAGPQTRLEVVHCVCTHLTAFGGGLLVAPNPIDFDKVWAGFKNISDNLSVVVTIAVALAIYIVCAVWARRMDNKDINKDGVTTITSTNTLHGDHIYELTLNTGSWKGSCTTANVFVNIIGDKGQTGPLSLTDSSKQLFTEGAANTFVIPLDLSLGQLRYLRVWHDMTGYDSSWFLNFAIIKNLQMDSKWIFMCSRWLALEKDDGLVDRVLLVSTVAELKNFKTLFNTKVSNDLFDGHLWMSVVKKPPRSPFTRVQRLTCCMSLLFTTMMTSAMFFNIGGDPDTSTVSLGPLTFSVRQLIIGIQSSFIALPVNILVVQIFRNLPLLKAPEDGTHKKKASEKRRKTEDSTHEKAVPKKNNKICPEQLPYWFLYVAWALCVTMILTSAAITLFYSMMWGKEISNQWLASTLVSFFQDAFLTQPIKVVALAVFVAAILKTLPNDFSGCTVPSSDISQHQETDMMLEQKSFYLPGWGTKTNLTYAECPFPWRYRDTGQLNTLPYWGQLGWYGGGGYTADLGYNTGQADSIIVDLKKNRWLDHLTRATFIEFTVFNAQVNLFSSVTFLFESQGTGGGIYLLKVETFRLYPHVGPGQTLVILCEITVVVVTLILAYKNIKKIYRMKMEYFKQTWNIVQLVVICLTLSAVVLFILRMLDTQKTIKKLRENPFVFVSFQYATQWAELNTYIVGIVIFLSTLRLLYLISFNRHISMLYNSISRSFSLLAQFAVEVIIVFTSFAIFTYVVFGSHMDGFGTFQGTLGSLFAMLLGKGYYSDLSQVDVILGPLLFAVFTTTMMLFMLNIFVAIVMEPYEE</sequence>
<feature type="non-terminal residue" evidence="12">
    <location>
        <position position="989"/>
    </location>
</feature>
<dbReference type="InterPro" id="IPR000203">
    <property type="entry name" value="GPS"/>
</dbReference>
<dbReference type="InterPro" id="IPR046791">
    <property type="entry name" value="Polycystin_dom"/>
</dbReference>
<dbReference type="SMART" id="SM00303">
    <property type="entry name" value="GPS"/>
    <property type="match status" value="1"/>
</dbReference>
<dbReference type="GO" id="GO:0005509">
    <property type="term" value="F:calcium ion binding"/>
    <property type="evidence" value="ECO:0007669"/>
    <property type="project" value="InterPro"/>
</dbReference>
<feature type="transmembrane region" description="Helical" evidence="10">
    <location>
        <begin position="773"/>
        <end position="791"/>
    </location>
</feature>
<dbReference type="GO" id="GO:0016020">
    <property type="term" value="C:membrane"/>
    <property type="evidence" value="ECO:0000318"/>
    <property type="project" value="GO_Central"/>
</dbReference>
<dbReference type="SUPFAM" id="SSF49723">
    <property type="entry name" value="Lipase/lipooxygenase domain (PLAT/LH2 domain)"/>
    <property type="match status" value="1"/>
</dbReference>
<feature type="transmembrane region" description="Helical" evidence="10">
    <location>
        <begin position="860"/>
        <end position="878"/>
    </location>
</feature>
<organism evidence="12 13">
    <name type="scientific">Nematostella vectensis</name>
    <name type="common">Starlet sea anemone</name>
    <dbReference type="NCBI Taxonomy" id="45351"/>
    <lineage>
        <taxon>Eukaryota</taxon>
        <taxon>Metazoa</taxon>
        <taxon>Cnidaria</taxon>
        <taxon>Anthozoa</taxon>
        <taxon>Hexacorallia</taxon>
        <taxon>Actiniaria</taxon>
        <taxon>Edwardsiidae</taxon>
        <taxon>Nematostella</taxon>
    </lineage>
</organism>
<dbReference type="Pfam" id="PF20519">
    <property type="entry name" value="Polycystin_dom"/>
    <property type="match status" value="1"/>
</dbReference>
<feature type="transmembrane region" description="Helical" evidence="10">
    <location>
        <begin position="899"/>
        <end position="922"/>
    </location>
</feature>
<dbReference type="FunFam" id="2.60.220.50:FF:000081">
    <property type="entry name" value="Predicted protein"/>
    <property type="match status" value="1"/>
</dbReference>
<dbReference type="Gene3D" id="1.10.287.70">
    <property type="match status" value="1"/>
</dbReference>
<gene>
    <name evidence="12" type="ORF">NEMVEDRAFT_v1g10446</name>
</gene>
<evidence type="ECO:0000256" key="1">
    <source>
        <dbReference type="ARBA" id="ARBA00004141"/>
    </source>
</evidence>
<dbReference type="Gene3D" id="2.60.220.50">
    <property type="match status" value="1"/>
</dbReference>
<evidence type="ECO:0000256" key="3">
    <source>
        <dbReference type="ARBA" id="ARBA00022692"/>
    </source>
</evidence>
<feature type="compositionally biased region" description="Basic and acidic residues" evidence="9">
    <location>
        <begin position="524"/>
        <end position="535"/>
    </location>
</feature>
<comment type="similarity">
    <text evidence="2">Belongs to the polycystin family.</text>
</comment>
<feature type="transmembrane region" description="Helical" evidence="10">
    <location>
        <begin position="480"/>
        <end position="501"/>
    </location>
</feature>
<dbReference type="PANTHER" id="PTHR10877">
    <property type="entry name" value="POLYCYSTIN FAMILY MEMBER"/>
    <property type="match status" value="1"/>
</dbReference>
<feature type="transmembrane region" description="Helical" evidence="10">
    <location>
        <begin position="593"/>
        <end position="616"/>
    </location>
</feature>
<dbReference type="OMA" id="FWHREES"/>
<comment type="subcellular location">
    <subcellularLocation>
        <location evidence="1">Membrane</location>
        <topology evidence="1">Multi-pass membrane protein</topology>
    </subcellularLocation>
</comment>
<keyword evidence="5 10" id="KW-1133">Transmembrane helix</keyword>
<evidence type="ECO:0000256" key="6">
    <source>
        <dbReference type="ARBA" id="ARBA00023136"/>
    </source>
</evidence>
<dbReference type="Gene3D" id="2.40.180.10">
    <property type="entry name" value="Catalase core domain"/>
    <property type="match status" value="1"/>
</dbReference>
<proteinExistence type="inferred from homology"/>
<dbReference type="InterPro" id="IPR001024">
    <property type="entry name" value="PLAT/LH2_dom"/>
</dbReference>
<reference evidence="12 13" key="1">
    <citation type="journal article" date="2007" name="Science">
        <title>Sea anemone genome reveals ancestral eumetazoan gene repertoire and genomic organization.</title>
        <authorList>
            <person name="Putnam N.H."/>
            <person name="Srivastava M."/>
            <person name="Hellsten U."/>
            <person name="Dirks B."/>
            <person name="Chapman J."/>
            <person name="Salamov A."/>
            <person name="Terry A."/>
            <person name="Shapiro H."/>
            <person name="Lindquist E."/>
            <person name="Kapitonov V.V."/>
            <person name="Jurka J."/>
            <person name="Genikhovich G."/>
            <person name="Grigoriev I.V."/>
            <person name="Lucas S.M."/>
            <person name="Steele R.E."/>
            <person name="Finnerty J.R."/>
            <person name="Technau U."/>
            <person name="Martindale M.Q."/>
            <person name="Rokhsar D.S."/>
        </authorList>
    </citation>
    <scope>NUCLEOTIDE SEQUENCE [LARGE SCALE GENOMIC DNA]</scope>
    <source>
        <strain evidence="13">CH2 X CH6</strain>
    </source>
</reference>
<evidence type="ECO:0000313" key="13">
    <source>
        <dbReference type="Proteomes" id="UP000001593"/>
    </source>
</evidence>
<feature type="transmembrane region" description="Helical" evidence="10">
    <location>
        <begin position="928"/>
        <end position="945"/>
    </location>
</feature>
<feature type="transmembrane region" description="Helical" evidence="10">
    <location>
        <begin position="725"/>
        <end position="745"/>
    </location>
</feature>
<feature type="domain" description="PLAT" evidence="11">
    <location>
        <begin position="276"/>
        <end position="393"/>
    </location>
</feature>
<dbReference type="eggNOG" id="KOG3599">
    <property type="taxonomic scope" value="Eukaryota"/>
</dbReference>
<evidence type="ECO:0000259" key="11">
    <source>
        <dbReference type="PROSITE" id="PS50095"/>
    </source>
</evidence>
<feature type="transmembrane region" description="Helical" evidence="10">
    <location>
        <begin position="547"/>
        <end position="573"/>
    </location>
</feature>
<dbReference type="PROSITE" id="PS50095">
    <property type="entry name" value="PLAT"/>
    <property type="match status" value="1"/>
</dbReference>
<evidence type="ECO:0000256" key="7">
    <source>
        <dbReference type="ARBA" id="ARBA00023180"/>
    </source>
</evidence>
<dbReference type="FunFam" id="2.40.180.10:FF:000008">
    <property type="entry name" value="lipoxygenase homology domain-containing protein 1"/>
    <property type="match status" value="1"/>
</dbReference>
<accession>A7SVF4</accession>
<protein>
    <recommendedName>
        <fullName evidence="11">PLAT domain-containing protein</fullName>
    </recommendedName>
</protein>
<keyword evidence="4" id="KW-0732">Signal</keyword>
<dbReference type="InParanoid" id="A7SVF4"/>